<protein>
    <submittedName>
        <fullName evidence="1">Uncharacterized protein</fullName>
    </submittedName>
</protein>
<evidence type="ECO:0000313" key="2">
    <source>
        <dbReference type="Proteomes" id="UP000224362"/>
    </source>
</evidence>
<name>A0A249Y279_9CAUD</name>
<reference evidence="1 2" key="1">
    <citation type="submission" date="2017-06" db="EMBL/GenBank/DDBJ databases">
        <authorList>
            <person name="Kim H.J."/>
            <person name="Triplett B.A."/>
        </authorList>
    </citation>
    <scope>NUCLEOTIDE SEQUENCE [LARGE SCALE GENOMIC DNA]</scope>
</reference>
<sequence length="72" mass="8449">MNVLGKRIVVHSNKTSTLRGRITKYREVDNRHSRVTLIDNEWGMSWDIRVPNSAVSQIGKEIQYKGEKFKIY</sequence>
<gene>
    <name evidence="1" type="ORF">2050H1_020</name>
</gene>
<organism evidence="1 2">
    <name type="scientific">Serratia phage 2050H1</name>
    <dbReference type="NCBI Taxonomy" id="2024250"/>
    <lineage>
        <taxon>Viruses</taxon>
        <taxon>Duplodnaviria</taxon>
        <taxon>Heunggongvirae</taxon>
        <taxon>Uroviricota</taxon>
        <taxon>Caudoviricetes</taxon>
        <taxon>Pantevenvirales</taxon>
        <taxon>Ackermannviridae</taxon>
        <taxon>Miltonvirus</taxon>
        <taxon>Miltonvirus MAM1</taxon>
    </lineage>
</organism>
<evidence type="ECO:0000313" key="1">
    <source>
        <dbReference type="EMBL" id="ASZ78786.1"/>
    </source>
</evidence>
<dbReference type="EMBL" id="MF285619">
    <property type="protein sequence ID" value="ASZ78786.1"/>
    <property type="molecule type" value="Genomic_DNA"/>
</dbReference>
<accession>A0A249Y279</accession>
<proteinExistence type="predicted"/>
<dbReference type="Proteomes" id="UP000224362">
    <property type="component" value="Segment"/>
</dbReference>